<dbReference type="Proteomes" id="UP000530530">
    <property type="component" value="Unassembled WGS sequence"/>
</dbReference>
<sequence>MLHGLAVQARDGATTEELQAIIESAMLGAPRADP</sequence>
<name>A0ABR6LI42_9ACTN</name>
<dbReference type="Gene3D" id="1.10.357.10">
    <property type="entry name" value="Tetracycline Repressor, domain 2"/>
    <property type="match status" value="1"/>
</dbReference>
<keyword evidence="2" id="KW-1185">Reference proteome</keyword>
<proteinExistence type="predicted"/>
<comment type="caution">
    <text evidence="1">The sequence shown here is derived from an EMBL/GenBank/DDBJ whole genome shotgun (WGS) entry which is preliminary data.</text>
</comment>
<reference evidence="1 2" key="1">
    <citation type="submission" date="2020-08" db="EMBL/GenBank/DDBJ databases">
        <title>Sequencing the genomes of 1000 actinobacteria strains.</title>
        <authorList>
            <person name="Klenk H.-P."/>
        </authorList>
    </citation>
    <scope>NUCLEOTIDE SEQUENCE [LARGE SCALE GENOMIC DNA]</scope>
    <source>
        <strain evidence="1 2">DSM 41530</strain>
    </source>
</reference>
<gene>
    <name evidence="1" type="ORF">BJY27_002075</name>
</gene>
<evidence type="ECO:0008006" key="3">
    <source>
        <dbReference type="Google" id="ProtNLM"/>
    </source>
</evidence>
<evidence type="ECO:0000313" key="1">
    <source>
        <dbReference type="EMBL" id="MBB4781114.1"/>
    </source>
</evidence>
<protein>
    <recommendedName>
        <fullName evidence="3">TetR family transcriptional regulator</fullName>
    </recommendedName>
</protein>
<evidence type="ECO:0000313" key="2">
    <source>
        <dbReference type="Proteomes" id="UP000530530"/>
    </source>
</evidence>
<dbReference type="EMBL" id="JACHNG010000001">
    <property type="protein sequence ID" value="MBB4781114.1"/>
    <property type="molecule type" value="Genomic_DNA"/>
</dbReference>
<accession>A0ABR6LI42</accession>
<organism evidence="1 2">
    <name type="scientific">Streptomyces rapamycinicus</name>
    <dbReference type="NCBI Taxonomy" id="1226757"/>
    <lineage>
        <taxon>Bacteria</taxon>
        <taxon>Bacillati</taxon>
        <taxon>Actinomycetota</taxon>
        <taxon>Actinomycetes</taxon>
        <taxon>Kitasatosporales</taxon>
        <taxon>Streptomycetaceae</taxon>
        <taxon>Streptomyces</taxon>
        <taxon>Streptomyces violaceusniger group</taxon>
    </lineage>
</organism>